<dbReference type="PANTHER" id="PTHR10858:SF23">
    <property type="entry name" value="DEOXYRIBONUCLEASE II"/>
    <property type="match status" value="1"/>
</dbReference>
<keyword evidence="2" id="KW-0378">Hydrolase</keyword>
<comment type="caution">
    <text evidence="3">The sequence shown here is derived from an EMBL/GenBank/DDBJ whole genome shotgun (WGS) entry which is preliminary data.</text>
</comment>
<dbReference type="Proteomes" id="UP000593567">
    <property type="component" value="Unassembled WGS sequence"/>
</dbReference>
<dbReference type="AlphaFoldDB" id="A0A7J7K9M7"/>
<evidence type="ECO:0000256" key="1">
    <source>
        <dbReference type="ARBA" id="ARBA00007527"/>
    </source>
</evidence>
<comment type="similarity">
    <text evidence="1">Belongs to the DNase II family.</text>
</comment>
<dbReference type="PANTHER" id="PTHR10858">
    <property type="entry name" value="DEOXYRIBONUCLEASE II"/>
    <property type="match status" value="1"/>
</dbReference>
<dbReference type="Pfam" id="PF03265">
    <property type="entry name" value="DNase_II"/>
    <property type="match status" value="1"/>
</dbReference>
<evidence type="ECO:0000313" key="4">
    <source>
        <dbReference type="Proteomes" id="UP000593567"/>
    </source>
</evidence>
<protein>
    <submittedName>
        <fullName evidence="3">DNaseII</fullName>
    </submittedName>
</protein>
<organism evidence="3 4">
    <name type="scientific">Bugula neritina</name>
    <name type="common">Brown bryozoan</name>
    <name type="synonym">Sertularia neritina</name>
    <dbReference type="NCBI Taxonomy" id="10212"/>
    <lineage>
        <taxon>Eukaryota</taxon>
        <taxon>Metazoa</taxon>
        <taxon>Spiralia</taxon>
        <taxon>Lophotrochozoa</taxon>
        <taxon>Bryozoa</taxon>
        <taxon>Gymnolaemata</taxon>
        <taxon>Cheilostomatida</taxon>
        <taxon>Flustrina</taxon>
        <taxon>Buguloidea</taxon>
        <taxon>Bugulidae</taxon>
        <taxon>Bugula</taxon>
    </lineage>
</organism>
<dbReference type="GO" id="GO:0004531">
    <property type="term" value="F:deoxyribonuclease II activity"/>
    <property type="evidence" value="ECO:0007669"/>
    <property type="project" value="InterPro"/>
</dbReference>
<dbReference type="EMBL" id="VXIV02000891">
    <property type="protein sequence ID" value="KAF6035350.1"/>
    <property type="molecule type" value="Genomic_DNA"/>
</dbReference>
<proteinExistence type="inferred from homology"/>
<evidence type="ECO:0000313" key="3">
    <source>
        <dbReference type="EMBL" id="KAF6035350.1"/>
    </source>
</evidence>
<evidence type="ECO:0000256" key="2">
    <source>
        <dbReference type="ARBA" id="ARBA00022801"/>
    </source>
</evidence>
<dbReference type="InterPro" id="IPR004947">
    <property type="entry name" value="DNase_II"/>
</dbReference>
<dbReference type="OrthoDB" id="10261598at2759"/>
<gene>
    <name evidence="3" type="ORF">EB796_006348</name>
</gene>
<keyword evidence="4" id="KW-1185">Reference proteome</keyword>
<dbReference type="GO" id="GO:0006309">
    <property type="term" value="P:apoptotic DNA fragmentation"/>
    <property type="evidence" value="ECO:0007669"/>
    <property type="project" value="TreeGrafter"/>
</dbReference>
<reference evidence="3" key="1">
    <citation type="submission" date="2020-06" db="EMBL/GenBank/DDBJ databases">
        <title>Draft genome of Bugula neritina, a colonial animal packing powerful symbionts and potential medicines.</title>
        <authorList>
            <person name="Rayko M."/>
        </authorList>
    </citation>
    <scope>NUCLEOTIDE SEQUENCE [LARGE SCALE GENOMIC DNA]</scope>
    <source>
        <strain evidence="3">Kwan_BN1</strain>
    </source>
</reference>
<accession>A0A7J7K9M7</accession>
<sequence>MTVSVSNIGLQLTYNQPWVYDYQIPPQLGDKYPTMLNVITGVQHSHDSNVELIHSSVQQTVFIVFAKSPSFNQDLYSAMVAPSLQCNLLTETWQNGPKSGNLPSACNQTYKVETVLSIANKQLNISYSNHVDHSKLAVCSDSGYICVGDINRQSHQLVRGGGTVCFFDLGVQKQYMSLIQSIDTCKQYKSNE</sequence>
<name>A0A7J7K9M7_BUGNE</name>